<name>A0AAN8Z3F9_9MAGN</name>
<evidence type="ECO:0000313" key="2">
    <source>
        <dbReference type="EMBL" id="KAK6921510.1"/>
    </source>
</evidence>
<keyword evidence="3" id="KW-1185">Reference proteome</keyword>
<gene>
    <name evidence="2" type="ORF">RJ641_012017</name>
</gene>
<proteinExistence type="predicted"/>
<dbReference type="AlphaFoldDB" id="A0AAN8Z3F9"/>
<dbReference type="EMBL" id="JBAMMX010000019">
    <property type="protein sequence ID" value="KAK6921510.1"/>
    <property type="molecule type" value="Genomic_DNA"/>
</dbReference>
<organism evidence="2 3">
    <name type="scientific">Dillenia turbinata</name>
    <dbReference type="NCBI Taxonomy" id="194707"/>
    <lineage>
        <taxon>Eukaryota</taxon>
        <taxon>Viridiplantae</taxon>
        <taxon>Streptophyta</taxon>
        <taxon>Embryophyta</taxon>
        <taxon>Tracheophyta</taxon>
        <taxon>Spermatophyta</taxon>
        <taxon>Magnoliopsida</taxon>
        <taxon>eudicotyledons</taxon>
        <taxon>Gunneridae</taxon>
        <taxon>Pentapetalae</taxon>
        <taxon>Dilleniales</taxon>
        <taxon>Dilleniaceae</taxon>
        <taxon>Dillenia</taxon>
    </lineage>
</organism>
<dbReference type="Pfam" id="PF12776">
    <property type="entry name" value="Myb_DNA-bind_3"/>
    <property type="match status" value="2"/>
</dbReference>
<feature type="domain" description="Myb/SANT-like" evidence="1">
    <location>
        <begin position="215"/>
        <end position="301"/>
    </location>
</feature>
<accession>A0AAN8Z3F9</accession>
<dbReference type="PANTHER" id="PTHR46929:SF3">
    <property type="entry name" value="MYB_SANT-LIKE DOMAIN-CONTAINING PROTEIN"/>
    <property type="match status" value="1"/>
</dbReference>
<protein>
    <submittedName>
        <fullName evidence="2">Myb/SANT-like domain</fullName>
    </submittedName>
</protein>
<sequence>MRSRGEPVKNGQLTNYVTWTAVMDHVLCSEELNIVVTKANVQNRLRTLSRHYSINANILQHPSFSWEHDKNRLKVANESAWIEYCESHPDARPYRKMVIENWEDICTIFAQDEAIGDNAQTPTEVDVDMIHKDSNDAEESKETAGSNDAVSDYNYVSEYGYCSKKVISFSIEILTVLVLQPSGKVILCTKSPSRVKGGRRRQTSKYLAWATDMARVLINQLNLGNKLNGKFTWRAPAWEAAVRALEEEVDAVVTKTNVQSRLKTWYKYYSVIGDILRWPGISWDYQRHRLKVSSESSWNDY</sequence>
<evidence type="ECO:0000313" key="3">
    <source>
        <dbReference type="Proteomes" id="UP001370490"/>
    </source>
</evidence>
<comment type="caution">
    <text evidence="2">The sequence shown here is derived from an EMBL/GenBank/DDBJ whole genome shotgun (WGS) entry which is preliminary data.</text>
</comment>
<feature type="domain" description="Myb/SANT-like" evidence="1">
    <location>
        <begin position="13"/>
        <end position="84"/>
    </location>
</feature>
<dbReference type="Proteomes" id="UP001370490">
    <property type="component" value="Unassembled WGS sequence"/>
</dbReference>
<dbReference type="InterPro" id="IPR024752">
    <property type="entry name" value="Myb/SANT-like_dom"/>
</dbReference>
<evidence type="ECO:0000259" key="1">
    <source>
        <dbReference type="Pfam" id="PF12776"/>
    </source>
</evidence>
<reference evidence="2 3" key="1">
    <citation type="submission" date="2023-12" db="EMBL/GenBank/DDBJ databases">
        <title>A high-quality genome assembly for Dillenia turbinata (Dilleniales).</title>
        <authorList>
            <person name="Chanderbali A."/>
        </authorList>
    </citation>
    <scope>NUCLEOTIDE SEQUENCE [LARGE SCALE GENOMIC DNA]</scope>
    <source>
        <strain evidence="2">LSX21</strain>
        <tissue evidence="2">Leaf</tissue>
    </source>
</reference>
<dbReference type="PANTHER" id="PTHR46929">
    <property type="entry name" value="EXPRESSED PROTEIN"/>
    <property type="match status" value="1"/>
</dbReference>